<dbReference type="InterPro" id="IPR006143">
    <property type="entry name" value="RND_pump_MFP"/>
</dbReference>
<dbReference type="SUPFAM" id="SSF111369">
    <property type="entry name" value="HlyD-like secretion proteins"/>
    <property type="match status" value="3"/>
</dbReference>
<dbReference type="Proteomes" id="UP001595629">
    <property type="component" value="Unassembled WGS sequence"/>
</dbReference>
<dbReference type="InterPro" id="IPR058792">
    <property type="entry name" value="Beta-barrel_RND_2"/>
</dbReference>
<evidence type="ECO:0000259" key="5">
    <source>
        <dbReference type="Pfam" id="PF25967"/>
    </source>
</evidence>
<protein>
    <submittedName>
        <fullName evidence="6">Efflux RND transporter periplasmic adaptor subunit</fullName>
    </submittedName>
</protein>
<dbReference type="Pfam" id="PF25967">
    <property type="entry name" value="RND-MFP_C"/>
    <property type="match status" value="1"/>
</dbReference>
<dbReference type="Gene3D" id="2.40.420.20">
    <property type="match status" value="1"/>
</dbReference>
<feature type="coiled-coil region" evidence="2">
    <location>
        <begin position="103"/>
        <end position="234"/>
    </location>
</feature>
<keyword evidence="2" id="KW-0175">Coiled coil</keyword>
<dbReference type="InterPro" id="IPR058627">
    <property type="entry name" value="MdtA-like_C"/>
</dbReference>
<evidence type="ECO:0000256" key="1">
    <source>
        <dbReference type="ARBA" id="ARBA00009477"/>
    </source>
</evidence>
<gene>
    <name evidence="6" type="ORF">ACFORG_15340</name>
</gene>
<dbReference type="NCBIfam" id="TIGR01730">
    <property type="entry name" value="RND_mfp"/>
    <property type="match status" value="1"/>
</dbReference>
<organism evidence="6 7">
    <name type="scientific">Lutimaribacter marinistellae</name>
    <dbReference type="NCBI Taxonomy" id="1820329"/>
    <lineage>
        <taxon>Bacteria</taxon>
        <taxon>Pseudomonadati</taxon>
        <taxon>Pseudomonadota</taxon>
        <taxon>Alphaproteobacteria</taxon>
        <taxon>Rhodobacterales</taxon>
        <taxon>Roseobacteraceae</taxon>
        <taxon>Lutimaribacter</taxon>
    </lineage>
</organism>
<dbReference type="RefSeq" id="WP_386736402.1">
    <property type="nucleotide sequence ID" value="NZ_JBHRXI010000016.1"/>
</dbReference>
<proteinExistence type="inferred from homology"/>
<reference evidence="7" key="1">
    <citation type="journal article" date="2019" name="Int. J. Syst. Evol. Microbiol.">
        <title>The Global Catalogue of Microorganisms (GCM) 10K type strain sequencing project: providing services to taxonomists for standard genome sequencing and annotation.</title>
        <authorList>
            <consortium name="The Broad Institute Genomics Platform"/>
            <consortium name="The Broad Institute Genome Sequencing Center for Infectious Disease"/>
            <person name="Wu L."/>
            <person name="Ma J."/>
        </authorList>
    </citation>
    <scope>NUCLEOTIDE SEQUENCE [LARGE SCALE GENOMIC DNA]</scope>
    <source>
        <strain evidence="7">KCTC 42911</strain>
    </source>
</reference>
<name>A0ABV7TIW9_9RHOB</name>
<feature type="domain" description="YbhG-like alpha-helical hairpin" evidence="3">
    <location>
        <begin position="101"/>
        <end position="222"/>
    </location>
</feature>
<dbReference type="InterPro" id="IPR059052">
    <property type="entry name" value="HH_YbhG-like"/>
</dbReference>
<sequence length="431" mass="46070">MLKTTFQTLKNFSLPTQFAILVLISVVLGPSPITAQEEVVGARPAKVLTISTGQQIIERTYPAIALASLETEISFRVSGQIIELPIRASQTVAEGDVVAQLDRRDFEAEVRRLESQRDQAIAELSALRTGARPEEISRLEAAVDASQAEVDQARLQFERTQELVNRGVAPASQLEQQDAALRVAEAQLTSQLEQLAIGMVGGRPEEILAAEAALRGLEVQIEGARDDLEDATLRAPFDGVIARRDIENFTNINPGQSVALIQNLSTVHVEFDIPGADIVALLAQGAENVTSKVEFDALPDQRFDAELVEFSTQADAATQTYRGRVSVALPDGAIILPGMVARVVSTTPKTDVSAVSVPITALGADAGSAPFVWIVNPEVNTVSERRVTLGEATGDSVFVVDGLQDGDTVVTAGVSQLIDGMTIRPITEMGE</sequence>
<accession>A0ABV7TIW9</accession>
<evidence type="ECO:0000313" key="7">
    <source>
        <dbReference type="Proteomes" id="UP001595629"/>
    </source>
</evidence>
<evidence type="ECO:0000313" key="6">
    <source>
        <dbReference type="EMBL" id="MFC3615138.1"/>
    </source>
</evidence>
<feature type="domain" description="CusB-like beta-barrel" evidence="4">
    <location>
        <begin position="287"/>
        <end position="346"/>
    </location>
</feature>
<comment type="caution">
    <text evidence="6">The sequence shown here is derived from an EMBL/GenBank/DDBJ whole genome shotgun (WGS) entry which is preliminary data.</text>
</comment>
<comment type="similarity">
    <text evidence="1">Belongs to the membrane fusion protein (MFP) (TC 8.A.1) family.</text>
</comment>
<dbReference type="Pfam" id="PF25881">
    <property type="entry name" value="HH_YBHG"/>
    <property type="match status" value="1"/>
</dbReference>
<evidence type="ECO:0000259" key="4">
    <source>
        <dbReference type="Pfam" id="PF25954"/>
    </source>
</evidence>
<evidence type="ECO:0000259" key="3">
    <source>
        <dbReference type="Pfam" id="PF25881"/>
    </source>
</evidence>
<feature type="domain" description="Multidrug resistance protein MdtA-like C-terminal permuted SH3" evidence="5">
    <location>
        <begin position="354"/>
        <end position="414"/>
    </location>
</feature>
<keyword evidence="7" id="KW-1185">Reference proteome</keyword>
<dbReference type="Gene3D" id="2.40.50.100">
    <property type="match status" value="2"/>
</dbReference>
<evidence type="ECO:0000256" key="2">
    <source>
        <dbReference type="SAM" id="Coils"/>
    </source>
</evidence>
<dbReference type="Gene3D" id="2.40.30.170">
    <property type="match status" value="1"/>
</dbReference>
<dbReference type="Pfam" id="PF25954">
    <property type="entry name" value="Beta-barrel_RND_2"/>
    <property type="match status" value="1"/>
</dbReference>
<dbReference type="PANTHER" id="PTHR30469">
    <property type="entry name" value="MULTIDRUG RESISTANCE PROTEIN MDTA"/>
    <property type="match status" value="1"/>
</dbReference>
<dbReference type="PANTHER" id="PTHR30469:SF20">
    <property type="entry name" value="EFFLUX RND TRANSPORTER PERIPLASMIC ADAPTOR SUBUNIT"/>
    <property type="match status" value="1"/>
</dbReference>
<dbReference type="EMBL" id="JBHRXI010000016">
    <property type="protein sequence ID" value="MFC3615138.1"/>
    <property type="molecule type" value="Genomic_DNA"/>
</dbReference>
<dbReference type="Gene3D" id="1.10.287.470">
    <property type="entry name" value="Helix hairpin bin"/>
    <property type="match status" value="2"/>
</dbReference>